<dbReference type="AlphaFoldDB" id="A0A0K1RBB4"/>
<evidence type="ECO:0000313" key="3">
    <source>
        <dbReference type="Proteomes" id="UP000060016"/>
    </source>
</evidence>
<dbReference type="PROSITE" id="PS00430">
    <property type="entry name" value="TONB_DEPENDENT_REC_1"/>
    <property type="match status" value="1"/>
</dbReference>
<sequence>MRIAVPFVACALALSACSGSGDTVVVTATEVADPDSGEVYTTVAGQPEEPPARKQDTRAKEADWRTEYAKVLDNPGSYNFDLPNPTGIALEYAPDGNYRYALVEANGGGTPELLLSFDGVDEMYNHFSRVLLFQVGDGGTAEASTSILTHGASGAGGYRATIQASQLGYGLYQSEHSSGTGNGDSTWCEVNGTEILATEDSRDFNIQYAFPLHLEITWTPIEDRGPLERGDLTVALPEVRRGNAPADAPDAVAEGTVVMKHGYELRPEGMPNNEDPNSEYLLLQLDASQDFTDYRASGEVVTRDTDTISLGGREISTYPRDWGTEWEQVLGKRVRLTMAADSVHFQTDTGMPMGALRVTSFKNVEVLD</sequence>
<feature type="chain" id="PRO_5038368692" evidence="1">
    <location>
        <begin position="19"/>
        <end position="368"/>
    </location>
</feature>
<evidence type="ECO:0000256" key="1">
    <source>
        <dbReference type="SAM" id="SignalP"/>
    </source>
</evidence>
<feature type="signal peptide" evidence="1">
    <location>
        <begin position="1"/>
        <end position="18"/>
    </location>
</feature>
<dbReference type="PATRIC" id="fig|156976.3.peg.1044"/>
<name>A0A0K1RBB4_9CORY</name>
<dbReference type="PROSITE" id="PS51257">
    <property type="entry name" value="PROKAR_LIPOPROTEIN"/>
    <property type="match status" value="1"/>
</dbReference>
<proteinExistence type="predicted"/>
<evidence type="ECO:0000313" key="2">
    <source>
        <dbReference type="EMBL" id="AKV58678.1"/>
    </source>
</evidence>
<organism evidence="2 3">
    <name type="scientific">Corynebacterium riegelii</name>
    <dbReference type="NCBI Taxonomy" id="156976"/>
    <lineage>
        <taxon>Bacteria</taxon>
        <taxon>Bacillati</taxon>
        <taxon>Actinomycetota</taxon>
        <taxon>Actinomycetes</taxon>
        <taxon>Mycobacteriales</taxon>
        <taxon>Corynebacteriaceae</taxon>
        <taxon>Corynebacterium</taxon>
    </lineage>
</organism>
<gene>
    <name evidence="2" type="ORF">AK829_05250</name>
</gene>
<dbReference type="InterPro" id="IPR010916">
    <property type="entry name" value="TonB_box_CS"/>
</dbReference>
<keyword evidence="1" id="KW-0732">Signal</keyword>
<dbReference type="EMBL" id="CP012342">
    <property type="protein sequence ID" value="AKV58678.1"/>
    <property type="molecule type" value="Genomic_DNA"/>
</dbReference>
<accession>A0A0K1RBB4</accession>
<dbReference type="STRING" id="156976.AK829_05250"/>
<reference evidence="2 3" key="1">
    <citation type="submission" date="2015-08" db="EMBL/GenBank/DDBJ databases">
        <authorList>
            <person name="Babu N.S."/>
            <person name="Beckwith C.J."/>
            <person name="Beseler K.G."/>
            <person name="Brison A."/>
            <person name="Carone J.V."/>
            <person name="Caskin T.P."/>
            <person name="Diamond M."/>
            <person name="Durham M.E."/>
            <person name="Foxe J.M."/>
            <person name="Go M."/>
            <person name="Henderson B.A."/>
            <person name="Jones I.B."/>
            <person name="McGettigan J.A."/>
            <person name="Micheletti S.J."/>
            <person name="Nasrallah M.E."/>
            <person name="Ortiz D."/>
            <person name="Piller C.R."/>
            <person name="Privatt S.R."/>
            <person name="Schneider S.L."/>
            <person name="Sharp S."/>
            <person name="Smith T.C."/>
            <person name="Stanton J.D."/>
            <person name="Ullery H.E."/>
            <person name="Wilson R.J."/>
            <person name="Serrano M.G."/>
            <person name="Buck G."/>
            <person name="Lee V."/>
            <person name="Wang Y."/>
            <person name="Carvalho R."/>
            <person name="Voegtly L."/>
            <person name="Shi R."/>
            <person name="Duckworth R."/>
            <person name="Johnson A."/>
            <person name="Loviza R."/>
            <person name="Walstead R."/>
            <person name="Shah Z."/>
            <person name="Kiflezghi M."/>
            <person name="Wade K."/>
            <person name="Ball S.L."/>
            <person name="Bradley K.W."/>
            <person name="Asai D.J."/>
            <person name="Bowman C.A."/>
            <person name="Russell D.A."/>
            <person name="Pope W.H."/>
            <person name="Jacobs-Sera D."/>
            <person name="Hendrix R.W."/>
            <person name="Hatfull G.F."/>
        </authorList>
    </citation>
    <scope>NUCLEOTIDE SEQUENCE [LARGE SCALE GENOMIC DNA]</scope>
    <source>
        <strain evidence="2 3">PUDD_83A45</strain>
    </source>
</reference>
<keyword evidence="3" id="KW-1185">Reference proteome</keyword>
<dbReference type="Proteomes" id="UP000060016">
    <property type="component" value="Chromosome"/>
</dbReference>
<protein>
    <submittedName>
        <fullName evidence="2">Uncharacterized protein</fullName>
    </submittedName>
</protein>
<dbReference type="KEGG" id="crie:AK829_05250"/>